<feature type="compositionally biased region" description="Gly residues" evidence="1">
    <location>
        <begin position="482"/>
        <end position="498"/>
    </location>
</feature>
<gene>
    <name evidence="3" type="ORF">ACFQZM_20865</name>
</gene>
<name>A0ABW2XL32_9ACTN</name>
<dbReference type="RefSeq" id="WP_165502960.1">
    <property type="nucleotide sequence ID" value="NZ_CAACUY010000072.1"/>
</dbReference>
<dbReference type="Pfam" id="PF06259">
    <property type="entry name" value="Abhydrolase_8"/>
    <property type="match status" value="1"/>
</dbReference>
<organism evidence="3 4">
    <name type="scientific">Actinomadura fibrosa</name>
    <dbReference type="NCBI Taxonomy" id="111802"/>
    <lineage>
        <taxon>Bacteria</taxon>
        <taxon>Bacillati</taxon>
        <taxon>Actinomycetota</taxon>
        <taxon>Actinomycetes</taxon>
        <taxon>Streptosporangiales</taxon>
        <taxon>Thermomonosporaceae</taxon>
        <taxon>Actinomadura</taxon>
    </lineage>
</organism>
<dbReference type="Proteomes" id="UP001597063">
    <property type="component" value="Unassembled WGS sequence"/>
</dbReference>
<keyword evidence="3" id="KW-0378">Hydrolase</keyword>
<proteinExistence type="predicted"/>
<accession>A0ABW2XL32</accession>
<sequence length="589" mass="63258">MVSFSQLRNAKPSELDAAWRSWRKLVEFLEQAEDTYQGAFLQGVRGARWQGRDAEAAMRTLLPARTRIRVSAGEGAAIASVLNSAQAKITAAQRRLANAISTAEGNYLKVGPDGSIDYPEALPPRYASWQELQQVARNIQAEMAAAVRDATAADAEIAAALHGPQVLDAKNPLARLQQDAGLATRLAGFDPNGIPPKGVKDPKAIAAWWKNLPEEQRHLMMDAYPEKIGWLDGLPSEDRNEANRIRLDARVTELQSKSGDLSAAERHDLERLTKLDNAITTYETKGQDLYLLGLDSTVTEKAELRDGQGSDGRAIVAFGNPDTAVNTAVYVPGTTESLDKFSTSMNRAFNLHEATGIYSKGPVSSIAWLGYDAPDDVVKDAPFGNYADAGGPKLNGFVDGLREAQTGAGNPDGRMTAVGHSYGSTVIGEAARHPGDRLRVDDIVVAGSPGMRVEHASDLGIGAGHVYSQEASGDPVPSAGRPGHGGPSTTGGDGGGVFPGPRLQWPTVPSDGEFGGHRLITDGKGHSDYWNEKQGRVDDYTFGGASMSLDEQARVVARTYADGDQRTHPIDYGQGGPQEHKDRWWQKLF</sequence>
<evidence type="ECO:0000259" key="2">
    <source>
        <dbReference type="Pfam" id="PF06259"/>
    </source>
</evidence>
<feature type="region of interest" description="Disordered" evidence="1">
    <location>
        <begin position="466"/>
        <end position="501"/>
    </location>
</feature>
<dbReference type="GO" id="GO:0016787">
    <property type="term" value="F:hydrolase activity"/>
    <property type="evidence" value="ECO:0007669"/>
    <property type="project" value="UniProtKB-KW"/>
</dbReference>
<comment type="caution">
    <text evidence="3">The sequence shown here is derived from an EMBL/GenBank/DDBJ whole genome shotgun (WGS) entry which is preliminary data.</text>
</comment>
<evidence type="ECO:0000313" key="4">
    <source>
        <dbReference type="Proteomes" id="UP001597063"/>
    </source>
</evidence>
<protein>
    <submittedName>
        <fullName evidence="3">Alpha/beta hydrolase</fullName>
    </submittedName>
</protein>
<evidence type="ECO:0000313" key="3">
    <source>
        <dbReference type="EMBL" id="MFD0686964.1"/>
    </source>
</evidence>
<dbReference type="SUPFAM" id="SSF53474">
    <property type="entry name" value="alpha/beta-Hydrolases"/>
    <property type="match status" value="1"/>
</dbReference>
<dbReference type="InterPro" id="IPR029058">
    <property type="entry name" value="AB_hydrolase_fold"/>
</dbReference>
<dbReference type="EMBL" id="JBHTGP010000011">
    <property type="protein sequence ID" value="MFD0686964.1"/>
    <property type="molecule type" value="Genomic_DNA"/>
</dbReference>
<dbReference type="InterPro" id="IPR010427">
    <property type="entry name" value="DUF1023"/>
</dbReference>
<feature type="domain" description="DUF1023" evidence="2">
    <location>
        <begin position="311"/>
        <end position="477"/>
    </location>
</feature>
<reference evidence="4" key="1">
    <citation type="journal article" date="2019" name="Int. J. Syst. Evol. Microbiol.">
        <title>The Global Catalogue of Microorganisms (GCM) 10K type strain sequencing project: providing services to taxonomists for standard genome sequencing and annotation.</title>
        <authorList>
            <consortium name="The Broad Institute Genomics Platform"/>
            <consortium name="The Broad Institute Genome Sequencing Center for Infectious Disease"/>
            <person name="Wu L."/>
            <person name="Ma J."/>
        </authorList>
    </citation>
    <scope>NUCLEOTIDE SEQUENCE [LARGE SCALE GENOMIC DNA]</scope>
    <source>
        <strain evidence="4">JCM 9371</strain>
    </source>
</reference>
<keyword evidence="4" id="KW-1185">Reference proteome</keyword>
<evidence type="ECO:0000256" key="1">
    <source>
        <dbReference type="SAM" id="MobiDB-lite"/>
    </source>
</evidence>